<evidence type="ECO:0000259" key="5">
    <source>
        <dbReference type="PROSITE" id="PS50011"/>
    </source>
</evidence>
<dbReference type="PRINTS" id="PR00320">
    <property type="entry name" value="GPROTEINBRPT"/>
</dbReference>
<keyword evidence="1 3" id="KW-0853">WD repeat</keyword>
<dbReference type="InterPro" id="IPR020472">
    <property type="entry name" value="WD40_PAC1"/>
</dbReference>
<dbReference type="PROSITE" id="PS50294">
    <property type="entry name" value="WD_REPEATS_REGION"/>
    <property type="match status" value="4"/>
</dbReference>
<dbReference type="InterPro" id="IPR036322">
    <property type="entry name" value="WD40_repeat_dom_sf"/>
</dbReference>
<dbReference type="InterPro" id="IPR008271">
    <property type="entry name" value="Ser/Thr_kinase_AS"/>
</dbReference>
<keyword evidence="6" id="KW-0808">Transferase</keyword>
<feature type="compositionally biased region" description="Low complexity" evidence="4">
    <location>
        <begin position="313"/>
        <end position="326"/>
    </location>
</feature>
<dbReference type="SUPFAM" id="SSF56112">
    <property type="entry name" value="Protein kinase-like (PK-like)"/>
    <property type="match status" value="1"/>
</dbReference>
<dbReference type="PANTHER" id="PTHR22847:SF637">
    <property type="entry name" value="WD REPEAT DOMAIN 5B"/>
    <property type="match status" value="1"/>
</dbReference>
<dbReference type="Pfam" id="PF00069">
    <property type="entry name" value="Pkinase"/>
    <property type="match status" value="1"/>
</dbReference>
<evidence type="ECO:0000256" key="2">
    <source>
        <dbReference type="ARBA" id="ARBA00022737"/>
    </source>
</evidence>
<feature type="repeat" description="WD" evidence="3">
    <location>
        <begin position="522"/>
        <end position="565"/>
    </location>
</feature>
<proteinExistence type="predicted"/>
<keyword evidence="7" id="KW-1185">Reference proteome</keyword>
<dbReference type="EMBL" id="JACHJJ010000001">
    <property type="protein sequence ID" value="MBB5961046.1"/>
    <property type="molecule type" value="Genomic_DNA"/>
</dbReference>
<evidence type="ECO:0000313" key="7">
    <source>
        <dbReference type="Proteomes" id="UP000562352"/>
    </source>
</evidence>
<feature type="repeat" description="WD" evidence="3">
    <location>
        <begin position="612"/>
        <end position="647"/>
    </location>
</feature>
<dbReference type="SMART" id="SM00320">
    <property type="entry name" value="WD40"/>
    <property type="match status" value="7"/>
</dbReference>
<feature type="region of interest" description="Disordered" evidence="4">
    <location>
        <begin position="310"/>
        <end position="345"/>
    </location>
</feature>
<feature type="repeat" description="WD" evidence="3">
    <location>
        <begin position="477"/>
        <end position="520"/>
    </location>
</feature>
<protein>
    <submittedName>
        <fullName evidence="6">Serine/threonine protein kinase</fullName>
    </submittedName>
</protein>
<evidence type="ECO:0000313" key="6">
    <source>
        <dbReference type="EMBL" id="MBB5961046.1"/>
    </source>
</evidence>
<dbReference type="AlphaFoldDB" id="A0A841D0G8"/>
<dbReference type="CDD" id="cd00200">
    <property type="entry name" value="WD40"/>
    <property type="match status" value="1"/>
</dbReference>
<dbReference type="Gene3D" id="3.30.200.20">
    <property type="entry name" value="Phosphorylase Kinase, domain 1"/>
    <property type="match status" value="1"/>
</dbReference>
<sequence length="647" mass="66306">MPGPLDAGDPERIGGYPLAGVLGEGGQGVVYLGRSPSGRQVAIKVLHARTAADPKVRERFLREAEAGRRVAAFCTARILDAGVAGGRPYLVSEYIPGPSLHALVTGDGPRTGSGLDRLAVTTLTALGAIHRAGIVHRDFKPKNVIMGPEGPVVIDFGIARVLDRTGTTSELVGSPAYLSPEQLGGEDAGPASDVFGWAATMVYAATGHPAFPGNIQAAVMNAVLTREPDLSGVPAHLRPLLAACLAKDPAARPAVTALLADLTEQGPPAGEGPLPRRETSARRVRSAAAAVSAAALLLVAAFWLQEPDVSGEAASPSGTPPARTSSPGGGTPSPGGDPASSVLPPAHSAPVWTVAAARLESGPVLVSGDGSAVRVWDPATGEPVGEPLTGHTDGVSSVAVTELDGRPVVVSGGDDRTVRLWYPATGEQLGPPLTGHTGWVESVAVTELNGHPVVVSGGYKGAVLAWDLVTRKPVGTAIDHPGGIESVAVAELRGRKVVVAGSRDHTVRTWDLLTGRPAAAPLAGHGHEIHTVAVAELDGRPVAVSGGHDHTVRLWDLTTGKPLGPPLTGHTREVMAVAVAELDGRPIVVSGGHDHTVRLWDPATGKPLGPPLTGHTGGVVSLLVTEWQGRPTLVSGSQDRTLRTWPL</sequence>
<feature type="repeat" description="WD" evidence="3">
    <location>
        <begin position="567"/>
        <end position="610"/>
    </location>
</feature>
<keyword evidence="2" id="KW-0677">Repeat</keyword>
<dbReference type="InterPro" id="IPR015943">
    <property type="entry name" value="WD40/YVTN_repeat-like_dom_sf"/>
</dbReference>
<dbReference type="Gene3D" id="1.10.510.10">
    <property type="entry name" value="Transferase(Phosphotransferase) domain 1"/>
    <property type="match status" value="1"/>
</dbReference>
<accession>A0A841D0G8</accession>
<dbReference type="InterPro" id="IPR011009">
    <property type="entry name" value="Kinase-like_dom_sf"/>
</dbReference>
<dbReference type="PROSITE" id="PS00108">
    <property type="entry name" value="PROTEIN_KINASE_ST"/>
    <property type="match status" value="1"/>
</dbReference>
<feature type="repeat" description="WD" evidence="3">
    <location>
        <begin position="433"/>
        <end position="476"/>
    </location>
</feature>
<dbReference type="GO" id="GO:0004674">
    <property type="term" value="F:protein serine/threonine kinase activity"/>
    <property type="evidence" value="ECO:0007669"/>
    <property type="project" value="UniProtKB-KW"/>
</dbReference>
<evidence type="ECO:0000256" key="3">
    <source>
        <dbReference type="PROSITE-ProRule" id="PRU00221"/>
    </source>
</evidence>
<name>A0A841D0G8_PLAVE</name>
<dbReference type="InterPro" id="IPR019775">
    <property type="entry name" value="WD40_repeat_CS"/>
</dbReference>
<dbReference type="PROSITE" id="PS50011">
    <property type="entry name" value="PROTEIN_KINASE_DOM"/>
    <property type="match status" value="1"/>
</dbReference>
<dbReference type="CDD" id="cd14014">
    <property type="entry name" value="STKc_PknB_like"/>
    <property type="match status" value="1"/>
</dbReference>
<feature type="repeat" description="WD" evidence="3">
    <location>
        <begin position="388"/>
        <end position="421"/>
    </location>
</feature>
<comment type="caution">
    <text evidence="6">The sequence shown here is derived from an EMBL/GenBank/DDBJ whole genome shotgun (WGS) entry which is preliminary data.</text>
</comment>
<keyword evidence="6" id="KW-0723">Serine/threonine-protein kinase</keyword>
<dbReference type="PROSITE" id="PS50082">
    <property type="entry name" value="WD_REPEATS_2"/>
    <property type="match status" value="6"/>
</dbReference>
<dbReference type="Proteomes" id="UP000562352">
    <property type="component" value="Unassembled WGS sequence"/>
</dbReference>
<gene>
    <name evidence="6" type="ORF">FHS22_000284</name>
</gene>
<dbReference type="Gene3D" id="2.130.10.10">
    <property type="entry name" value="YVTN repeat-like/Quinoprotein amine dehydrogenase"/>
    <property type="match status" value="2"/>
</dbReference>
<feature type="domain" description="Protein kinase" evidence="5">
    <location>
        <begin position="16"/>
        <end position="264"/>
    </location>
</feature>
<dbReference type="InterPro" id="IPR001680">
    <property type="entry name" value="WD40_rpt"/>
</dbReference>
<dbReference type="PROSITE" id="PS00678">
    <property type="entry name" value="WD_REPEATS_1"/>
    <property type="match status" value="2"/>
</dbReference>
<dbReference type="Pfam" id="PF00400">
    <property type="entry name" value="WD40"/>
    <property type="match status" value="5"/>
</dbReference>
<dbReference type="GO" id="GO:0005524">
    <property type="term" value="F:ATP binding"/>
    <property type="evidence" value="ECO:0007669"/>
    <property type="project" value="InterPro"/>
</dbReference>
<evidence type="ECO:0000256" key="4">
    <source>
        <dbReference type="SAM" id="MobiDB-lite"/>
    </source>
</evidence>
<evidence type="ECO:0000256" key="1">
    <source>
        <dbReference type="ARBA" id="ARBA00022574"/>
    </source>
</evidence>
<dbReference type="SUPFAM" id="SSF50978">
    <property type="entry name" value="WD40 repeat-like"/>
    <property type="match status" value="1"/>
</dbReference>
<keyword evidence="6" id="KW-0418">Kinase</keyword>
<dbReference type="RefSeq" id="WP_184937599.1">
    <property type="nucleotide sequence ID" value="NZ_BAAAWZ010000001.1"/>
</dbReference>
<dbReference type="InterPro" id="IPR000719">
    <property type="entry name" value="Prot_kinase_dom"/>
</dbReference>
<dbReference type="PANTHER" id="PTHR22847">
    <property type="entry name" value="WD40 REPEAT PROTEIN"/>
    <property type="match status" value="1"/>
</dbReference>
<reference evidence="6 7" key="1">
    <citation type="submission" date="2020-08" db="EMBL/GenBank/DDBJ databases">
        <title>Genomic Encyclopedia of Type Strains, Phase III (KMG-III): the genomes of soil and plant-associated and newly described type strains.</title>
        <authorList>
            <person name="Whitman W."/>
        </authorList>
    </citation>
    <scope>NUCLEOTIDE SEQUENCE [LARGE SCALE GENOMIC DNA]</scope>
    <source>
        <strain evidence="6 7">CECT 3303</strain>
    </source>
</reference>
<organism evidence="6 7">
    <name type="scientific">Planomonospora venezuelensis</name>
    <dbReference type="NCBI Taxonomy" id="1999"/>
    <lineage>
        <taxon>Bacteria</taxon>
        <taxon>Bacillati</taxon>
        <taxon>Actinomycetota</taxon>
        <taxon>Actinomycetes</taxon>
        <taxon>Streptosporangiales</taxon>
        <taxon>Streptosporangiaceae</taxon>
        <taxon>Planomonospora</taxon>
    </lineage>
</organism>